<protein>
    <submittedName>
        <fullName evidence="2">Uncharacterized protein</fullName>
    </submittedName>
</protein>
<feature type="transmembrane region" description="Helical" evidence="1">
    <location>
        <begin position="28"/>
        <end position="56"/>
    </location>
</feature>
<organism evidence="2">
    <name type="scientific">Rhizophora mucronata</name>
    <name type="common">Asiatic mangrove</name>
    <dbReference type="NCBI Taxonomy" id="61149"/>
    <lineage>
        <taxon>Eukaryota</taxon>
        <taxon>Viridiplantae</taxon>
        <taxon>Streptophyta</taxon>
        <taxon>Embryophyta</taxon>
        <taxon>Tracheophyta</taxon>
        <taxon>Spermatophyta</taxon>
        <taxon>Magnoliopsida</taxon>
        <taxon>eudicotyledons</taxon>
        <taxon>Gunneridae</taxon>
        <taxon>Pentapetalae</taxon>
        <taxon>rosids</taxon>
        <taxon>fabids</taxon>
        <taxon>Malpighiales</taxon>
        <taxon>Rhizophoraceae</taxon>
        <taxon>Rhizophora</taxon>
    </lineage>
</organism>
<dbReference type="EMBL" id="GGEC01077460">
    <property type="protein sequence ID" value="MBX57944.1"/>
    <property type="molecule type" value="Transcribed_RNA"/>
</dbReference>
<dbReference type="AlphaFoldDB" id="A0A2P2PT72"/>
<sequence>MLHFYFYNYAHMPCTLAFLKSIKNTSHWGLSGVLSISIIFSLLGCLPLSLLIVLIFKLSLPSAITAYLVIARSIFMWCIFLSRDFYDVV</sequence>
<reference evidence="2" key="1">
    <citation type="submission" date="2018-02" db="EMBL/GenBank/DDBJ databases">
        <title>Rhizophora mucronata_Transcriptome.</title>
        <authorList>
            <person name="Meera S.P."/>
            <person name="Sreeshan A."/>
            <person name="Augustine A."/>
        </authorList>
    </citation>
    <scope>NUCLEOTIDE SEQUENCE</scope>
    <source>
        <tissue evidence="2">Leaf</tissue>
    </source>
</reference>
<keyword evidence="1" id="KW-0812">Transmembrane</keyword>
<feature type="transmembrane region" description="Helical" evidence="1">
    <location>
        <begin position="63"/>
        <end position="82"/>
    </location>
</feature>
<keyword evidence="1" id="KW-0472">Membrane</keyword>
<proteinExistence type="predicted"/>
<evidence type="ECO:0000313" key="2">
    <source>
        <dbReference type="EMBL" id="MBX57944.1"/>
    </source>
</evidence>
<evidence type="ECO:0000256" key="1">
    <source>
        <dbReference type="SAM" id="Phobius"/>
    </source>
</evidence>
<accession>A0A2P2PT72</accession>
<name>A0A2P2PT72_RHIMU</name>
<keyword evidence="1" id="KW-1133">Transmembrane helix</keyword>